<dbReference type="Proteomes" id="UP000181884">
    <property type="component" value="Unassembled WGS sequence"/>
</dbReference>
<protein>
    <submittedName>
        <fullName evidence="1">Uncharacterized protein</fullName>
    </submittedName>
</protein>
<dbReference type="AlphaFoldDB" id="A0A1L8REU9"/>
<proteinExistence type="predicted"/>
<dbReference type="STRING" id="214095.RU97_GL001708"/>
<evidence type="ECO:0000313" key="1">
    <source>
        <dbReference type="EMBL" id="OJG18311.1"/>
    </source>
</evidence>
<gene>
    <name evidence="1" type="ORF">RU97_GL001708</name>
</gene>
<comment type="caution">
    <text evidence="1">The sequence shown here is derived from an EMBL/GenBank/DDBJ whole genome shotgun (WGS) entry which is preliminary data.</text>
</comment>
<organism evidence="1 2">
    <name type="scientific">Enterococcus canis</name>
    <dbReference type="NCBI Taxonomy" id="214095"/>
    <lineage>
        <taxon>Bacteria</taxon>
        <taxon>Bacillati</taxon>
        <taxon>Bacillota</taxon>
        <taxon>Bacilli</taxon>
        <taxon>Lactobacillales</taxon>
        <taxon>Enterococcaceae</taxon>
        <taxon>Enterococcus</taxon>
    </lineage>
</organism>
<reference evidence="1 2" key="1">
    <citation type="submission" date="2014-12" db="EMBL/GenBank/DDBJ databases">
        <title>Draft genome sequences of 29 type strains of Enterococci.</title>
        <authorList>
            <person name="Zhong Z."/>
            <person name="Sun Z."/>
            <person name="Liu W."/>
            <person name="Zhang W."/>
            <person name="Zhang H."/>
        </authorList>
    </citation>
    <scope>NUCLEOTIDE SEQUENCE [LARGE SCALE GENOMIC DNA]</scope>
    <source>
        <strain evidence="1 2">DSM 17029</strain>
    </source>
</reference>
<dbReference type="EMBL" id="JXKH01000004">
    <property type="protein sequence ID" value="OJG18311.1"/>
    <property type="molecule type" value="Genomic_DNA"/>
</dbReference>
<name>A0A1L8REU9_9ENTE</name>
<evidence type="ECO:0000313" key="2">
    <source>
        <dbReference type="Proteomes" id="UP000181884"/>
    </source>
</evidence>
<keyword evidence="2" id="KW-1185">Reference proteome</keyword>
<accession>A0A1L8REU9</accession>
<sequence length="62" mass="7378">MKAQKEALEKTAHYLEDVSNRKSYFASPALSFFPLQMKNLKNQSPIWCYSKKKTLKEEHYDH</sequence>